<sequence>MYPAHNFDTGAQPPTFGPHFNPTQQQPYLPLQDPLIQGADPTSPEVFRQSIANVQEQVIQLQSCARRVLSGIQNAYQAGNCPAHTKADISTLKQILELTIDIMRSSGVGALPVLPGPTSPGGIPPVPTEQQLTERTQQSLKRFFDQVLRHQESAATAANLLSAENIGKVGK</sequence>
<feature type="region of interest" description="Disordered" evidence="1">
    <location>
        <begin position="1"/>
        <end position="42"/>
    </location>
</feature>
<evidence type="ECO:0000256" key="1">
    <source>
        <dbReference type="SAM" id="MobiDB-lite"/>
    </source>
</evidence>
<reference evidence="2 3" key="1">
    <citation type="submission" date="2020-01" db="EMBL/GenBank/DDBJ databases">
        <authorList>
            <person name="Gupta K D."/>
        </authorList>
    </citation>
    <scope>NUCLEOTIDE SEQUENCE [LARGE SCALE GENOMIC DNA]</scope>
</reference>
<dbReference type="Proteomes" id="UP000467700">
    <property type="component" value="Unassembled WGS sequence"/>
</dbReference>
<evidence type="ECO:0000313" key="2">
    <source>
        <dbReference type="EMBL" id="CAA7269684.1"/>
    </source>
</evidence>
<gene>
    <name evidence="2" type="ORF">AAE3_LOCUS11704</name>
</gene>
<keyword evidence="3" id="KW-1185">Reference proteome</keyword>
<organism evidence="2 3">
    <name type="scientific">Cyclocybe aegerita</name>
    <name type="common">Black poplar mushroom</name>
    <name type="synonym">Agrocybe aegerita</name>
    <dbReference type="NCBI Taxonomy" id="1973307"/>
    <lineage>
        <taxon>Eukaryota</taxon>
        <taxon>Fungi</taxon>
        <taxon>Dikarya</taxon>
        <taxon>Basidiomycota</taxon>
        <taxon>Agaricomycotina</taxon>
        <taxon>Agaricomycetes</taxon>
        <taxon>Agaricomycetidae</taxon>
        <taxon>Agaricales</taxon>
        <taxon>Agaricineae</taxon>
        <taxon>Bolbitiaceae</taxon>
        <taxon>Cyclocybe</taxon>
    </lineage>
</organism>
<proteinExistence type="predicted"/>
<dbReference type="EMBL" id="CACVBS010000079">
    <property type="protein sequence ID" value="CAA7269684.1"/>
    <property type="molecule type" value="Genomic_DNA"/>
</dbReference>
<name>A0A8S0W056_CYCAE</name>
<protein>
    <submittedName>
        <fullName evidence="2">Uncharacterized protein</fullName>
    </submittedName>
</protein>
<comment type="caution">
    <text evidence="2">The sequence shown here is derived from an EMBL/GenBank/DDBJ whole genome shotgun (WGS) entry which is preliminary data.</text>
</comment>
<evidence type="ECO:0000313" key="3">
    <source>
        <dbReference type="Proteomes" id="UP000467700"/>
    </source>
</evidence>
<dbReference type="OrthoDB" id="3203574at2759"/>
<feature type="compositionally biased region" description="Low complexity" evidence="1">
    <location>
        <begin position="24"/>
        <end position="37"/>
    </location>
</feature>
<accession>A0A8S0W056</accession>
<dbReference type="AlphaFoldDB" id="A0A8S0W056"/>